<name>A0AAD7WS90_9TELE</name>
<dbReference type="Proteomes" id="UP001221898">
    <property type="component" value="Unassembled WGS sequence"/>
</dbReference>
<sequence>MLAYATSSSAQRAKLQHRQMAGVILSLTVVTCCCTVQKREQRWTCAVVWAIEIQTVSARGCGGTPHWCWGLPPLRLIAQQPLLRAIKCLQSGRPMCAVPQCSSLSWVEPQSGQEAIGILHLDKPT</sequence>
<gene>
    <name evidence="1" type="ORF">AAFF_G00288040</name>
</gene>
<dbReference type="EMBL" id="JAINUG010000040">
    <property type="protein sequence ID" value="KAJ8407128.1"/>
    <property type="molecule type" value="Genomic_DNA"/>
</dbReference>
<evidence type="ECO:0000313" key="2">
    <source>
        <dbReference type="Proteomes" id="UP001221898"/>
    </source>
</evidence>
<organism evidence="1 2">
    <name type="scientific">Aldrovandia affinis</name>
    <dbReference type="NCBI Taxonomy" id="143900"/>
    <lineage>
        <taxon>Eukaryota</taxon>
        <taxon>Metazoa</taxon>
        <taxon>Chordata</taxon>
        <taxon>Craniata</taxon>
        <taxon>Vertebrata</taxon>
        <taxon>Euteleostomi</taxon>
        <taxon>Actinopterygii</taxon>
        <taxon>Neopterygii</taxon>
        <taxon>Teleostei</taxon>
        <taxon>Notacanthiformes</taxon>
        <taxon>Halosauridae</taxon>
        <taxon>Aldrovandia</taxon>
    </lineage>
</organism>
<comment type="caution">
    <text evidence="1">The sequence shown here is derived from an EMBL/GenBank/DDBJ whole genome shotgun (WGS) entry which is preliminary data.</text>
</comment>
<dbReference type="AlphaFoldDB" id="A0AAD7WS90"/>
<evidence type="ECO:0000313" key="1">
    <source>
        <dbReference type="EMBL" id="KAJ8407128.1"/>
    </source>
</evidence>
<protein>
    <submittedName>
        <fullName evidence="1">Uncharacterized protein</fullName>
    </submittedName>
</protein>
<keyword evidence="2" id="KW-1185">Reference proteome</keyword>
<reference evidence="1" key="1">
    <citation type="journal article" date="2023" name="Science">
        <title>Genome structures resolve the early diversification of teleost fishes.</title>
        <authorList>
            <person name="Parey E."/>
            <person name="Louis A."/>
            <person name="Montfort J."/>
            <person name="Bouchez O."/>
            <person name="Roques C."/>
            <person name="Iampietro C."/>
            <person name="Lluch J."/>
            <person name="Castinel A."/>
            <person name="Donnadieu C."/>
            <person name="Desvignes T."/>
            <person name="Floi Bucao C."/>
            <person name="Jouanno E."/>
            <person name="Wen M."/>
            <person name="Mejri S."/>
            <person name="Dirks R."/>
            <person name="Jansen H."/>
            <person name="Henkel C."/>
            <person name="Chen W.J."/>
            <person name="Zahm M."/>
            <person name="Cabau C."/>
            <person name="Klopp C."/>
            <person name="Thompson A.W."/>
            <person name="Robinson-Rechavi M."/>
            <person name="Braasch I."/>
            <person name="Lecointre G."/>
            <person name="Bobe J."/>
            <person name="Postlethwait J.H."/>
            <person name="Berthelot C."/>
            <person name="Roest Crollius H."/>
            <person name="Guiguen Y."/>
        </authorList>
    </citation>
    <scope>NUCLEOTIDE SEQUENCE</scope>
    <source>
        <strain evidence="1">NC1722</strain>
    </source>
</reference>
<accession>A0AAD7WS90</accession>
<proteinExistence type="predicted"/>